<dbReference type="GO" id="GO:0006310">
    <property type="term" value="P:DNA recombination"/>
    <property type="evidence" value="ECO:0007669"/>
    <property type="project" value="InterPro"/>
</dbReference>
<dbReference type="InterPro" id="IPR005259">
    <property type="entry name" value="PriA"/>
</dbReference>
<feature type="binding site" evidence="12">
    <location>
        <position position="483"/>
    </location>
    <ligand>
        <name>Zn(2+)</name>
        <dbReference type="ChEBI" id="CHEBI:29105"/>
        <label>1</label>
    </ligand>
</feature>
<dbReference type="Pfam" id="PF00271">
    <property type="entry name" value="Helicase_C"/>
    <property type="match status" value="1"/>
</dbReference>
<evidence type="ECO:0000256" key="7">
    <source>
        <dbReference type="ARBA" id="ARBA00022833"/>
    </source>
</evidence>
<comment type="catalytic activity">
    <reaction evidence="11 12">
        <text>ATP + H2O = ADP + phosphate + H(+)</text>
        <dbReference type="Rhea" id="RHEA:13065"/>
        <dbReference type="ChEBI" id="CHEBI:15377"/>
        <dbReference type="ChEBI" id="CHEBI:15378"/>
        <dbReference type="ChEBI" id="CHEBI:30616"/>
        <dbReference type="ChEBI" id="CHEBI:43474"/>
        <dbReference type="ChEBI" id="CHEBI:456216"/>
        <dbReference type="EC" id="5.6.2.4"/>
    </reaction>
</comment>
<organism evidence="14 15">
    <name type="scientific">Methylocaldum marinum</name>
    <dbReference type="NCBI Taxonomy" id="1432792"/>
    <lineage>
        <taxon>Bacteria</taxon>
        <taxon>Pseudomonadati</taxon>
        <taxon>Pseudomonadota</taxon>
        <taxon>Gammaproteobacteria</taxon>
        <taxon>Methylococcales</taxon>
        <taxon>Methylococcaceae</taxon>
        <taxon>Methylocaldum</taxon>
    </lineage>
</organism>
<dbReference type="Gene3D" id="3.40.50.300">
    <property type="entry name" value="P-loop containing nucleotide triphosphate hydrolases"/>
    <property type="match status" value="2"/>
</dbReference>
<dbReference type="NCBIfam" id="NF004065">
    <property type="entry name" value="PRK05580.1-1"/>
    <property type="match status" value="1"/>
</dbReference>
<dbReference type="NCBIfam" id="TIGR00595">
    <property type="entry name" value="priA"/>
    <property type="match status" value="1"/>
</dbReference>
<evidence type="ECO:0000313" key="15">
    <source>
        <dbReference type="Proteomes" id="UP000266313"/>
    </source>
</evidence>
<comment type="function">
    <text evidence="12">Initiates the restart of stalled replication forks, which reloads the replicative helicase on sites other than the origin of replication. Recognizes and binds to abandoned replication forks and remodels them to uncover a helicase loading site. Promotes assembly of the primosome at these replication forks.</text>
</comment>
<feature type="domain" description="Helicase ATP-binding" evidence="13">
    <location>
        <begin position="215"/>
        <end position="381"/>
    </location>
</feature>
<dbReference type="Pfam" id="PF00270">
    <property type="entry name" value="DEAD"/>
    <property type="match status" value="1"/>
</dbReference>
<feature type="binding site" evidence="12">
    <location>
        <position position="443"/>
    </location>
    <ligand>
        <name>Zn(2+)</name>
        <dbReference type="ChEBI" id="CHEBI:29105"/>
        <label>1</label>
    </ligand>
</feature>
<comment type="subunit">
    <text evidence="12">Component of the replication restart primosome.</text>
</comment>
<feature type="binding site" evidence="12">
    <location>
        <position position="480"/>
    </location>
    <ligand>
        <name>Zn(2+)</name>
        <dbReference type="ChEBI" id="CHEBI:29105"/>
        <label>1</label>
    </ligand>
</feature>
<accession>A0A250KWL6</accession>
<dbReference type="EC" id="5.6.2.4" evidence="12"/>
<dbReference type="Pfam" id="PF18074">
    <property type="entry name" value="PriA_C"/>
    <property type="match status" value="1"/>
</dbReference>
<dbReference type="InterPro" id="IPR041222">
    <property type="entry name" value="PriA_3primeBD"/>
</dbReference>
<dbReference type="CDD" id="cd18804">
    <property type="entry name" value="SF2_C_priA"/>
    <property type="match status" value="1"/>
</dbReference>
<reference evidence="14 15" key="1">
    <citation type="submission" date="2016-12" db="EMBL/GenBank/DDBJ databases">
        <title>Genome sequencing of Methylocaldum marinum.</title>
        <authorList>
            <person name="Takeuchi M."/>
            <person name="Kamagata Y."/>
            <person name="Hiraoka S."/>
            <person name="Oshima K."/>
            <person name="Hattori M."/>
            <person name="Iwasaki W."/>
        </authorList>
    </citation>
    <scope>NUCLEOTIDE SEQUENCE [LARGE SCALE GENOMIC DNA]</scope>
    <source>
        <strain evidence="14 15">S8</strain>
    </source>
</reference>
<dbReference type="SUPFAM" id="SSF52540">
    <property type="entry name" value="P-loop containing nucleoside triphosphate hydrolases"/>
    <property type="match status" value="1"/>
</dbReference>
<keyword evidence="10 12" id="KW-0413">Isomerase</keyword>
<dbReference type="SMART" id="SM00487">
    <property type="entry name" value="DEXDc"/>
    <property type="match status" value="1"/>
</dbReference>
<dbReference type="EMBL" id="AP017928">
    <property type="protein sequence ID" value="BBA35904.1"/>
    <property type="molecule type" value="Genomic_DNA"/>
</dbReference>
<proteinExistence type="inferred from homology"/>
<dbReference type="Gene3D" id="3.40.1440.60">
    <property type="entry name" value="PriA, 3(prime) DNA-binding domain"/>
    <property type="match status" value="1"/>
</dbReference>
<dbReference type="AlphaFoldDB" id="A0A250KWL6"/>
<feature type="binding site" evidence="12">
    <location>
        <position position="449"/>
    </location>
    <ligand>
        <name>Zn(2+)</name>
        <dbReference type="ChEBI" id="CHEBI:29105"/>
        <label>2</label>
    </ligand>
</feature>
<evidence type="ECO:0000313" key="14">
    <source>
        <dbReference type="EMBL" id="BBA35904.1"/>
    </source>
</evidence>
<comment type="similarity">
    <text evidence="12">Belongs to the helicase family. PriA subfamily.</text>
</comment>
<feature type="binding site" evidence="12">
    <location>
        <position position="470"/>
    </location>
    <ligand>
        <name>Zn(2+)</name>
        <dbReference type="ChEBI" id="CHEBI:29105"/>
        <label>2</label>
    </ligand>
</feature>
<dbReference type="GO" id="GO:1990077">
    <property type="term" value="C:primosome complex"/>
    <property type="evidence" value="ECO:0007669"/>
    <property type="project" value="UniProtKB-UniRule"/>
</dbReference>
<dbReference type="GO" id="GO:0006302">
    <property type="term" value="P:double-strand break repair"/>
    <property type="evidence" value="ECO:0007669"/>
    <property type="project" value="InterPro"/>
</dbReference>
<dbReference type="RefSeq" id="WP_119631175.1">
    <property type="nucleotide sequence ID" value="NZ_AP017928.1"/>
</dbReference>
<keyword evidence="3 12" id="KW-0479">Metal-binding</keyword>
<dbReference type="CDD" id="cd17929">
    <property type="entry name" value="DEXHc_priA"/>
    <property type="match status" value="1"/>
</dbReference>
<dbReference type="Proteomes" id="UP000266313">
    <property type="component" value="Chromosome"/>
</dbReference>
<evidence type="ECO:0000256" key="5">
    <source>
        <dbReference type="ARBA" id="ARBA00022801"/>
    </source>
</evidence>
<keyword evidence="7 12" id="KW-0862">Zinc</keyword>
<dbReference type="InterPro" id="IPR001650">
    <property type="entry name" value="Helicase_C-like"/>
</dbReference>
<feature type="binding site" evidence="12">
    <location>
        <position position="452"/>
    </location>
    <ligand>
        <name>Zn(2+)</name>
        <dbReference type="ChEBI" id="CHEBI:29105"/>
        <label>2</label>
    </ligand>
</feature>
<dbReference type="NCBIfam" id="NF004067">
    <property type="entry name" value="PRK05580.1-4"/>
    <property type="match status" value="1"/>
</dbReference>
<keyword evidence="15" id="KW-1185">Reference proteome</keyword>
<dbReference type="InterPro" id="IPR011545">
    <property type="entry name" value="DEAD/DEAH_box_helicase_dom"/>
</dbReference>
<dbReference type="PANTHER" id="PTHR30580:SF0">
    <property type="entry name" value="PRIMOSOMAL PROTEIN N"/>
    <property type="match status" value="1"/>
</dbReference>
<keyword evidence="9 12" id="KW-0238">DNA-binding</keyword>
<dbReference type="PANTHER" id="PTHR30580">
    <property type="entry name" value="PRIMOSOMAL PROTEIN N"/>
    <property type="match status" value="1"/>
</dbReference>
<dbReference type="InterPro" id="IPR041236">
    <property type="entry name" value="PriA_C"/>
</dbReference>
<dbReference type="GO" id="GO:0006269">
    <property type="term" value="P:DNA replication, synthesis of primer"/>
    <property type="evidence" value="ECO:0007669"/>
    <property type="project" value="UniProtKB-KW"/>
</dbReference>
<dbReference type="PROSITE" id="PS51192">
    <property type="entry name" value="HELICASE_ATP_BIND_1"/>
    <property type="match status" value="1"/>
</dbReference>
<evidence type="ECO:0000256" key="9">
    <source>
        <dbReference type="ARBA" id="ARBA00023125"/>
    </source>
</evidence>
<dbReference type="GO" id="GO:0006270">
    <property type="term" value="P:DNA replication initiation"/>
    <property type="evidence" value="ECO:0007669"/>
    <property type="project" value="TreeGrafter"/>
</dbReference>
<dbReference type="Pfam" id="PF17764">
    <property type="entry name" value="PriA_3primeBD"/>
    <property type="match status" value="1"/>
</dbReference>
<dbReference type="InterPro" id="IPR042115">
    <property type="entry name" value="PriA_3primeBD_sf"/>
</dbReference>
<evidence type="ECO:0000256" key="8">
    <source>
        <dbReference type="ARBA" id="ARBA00022840"/>
    </source>
</evidence>
<dbReference type="GO" id="GO:0043138">
    <property type="term" value="F:3'-5' DNA helicase activity"/>
    <property type="evidence" value="ECO:0007669"/>
    <property type="project" value="UniProtKB-EC"/>
</dbReference>
<name>A0A250KWL6_9GAMM</name>
<evidence type="ECO:0000256" key="12">
    <source>
        <dbReference type="HAMAP-Rule" id="MF_00983"/>
    </source>
</evidence>
<evidence type="ECO:0000256" key="6">
    <source>
        <dbReference type="ARBA" id="ARBA00022806"/>
    </source>
</evidence>
<gene>
    <name evidence="12" type="primary">priA</name>
    <name evidence="14" type="ORF">sS8_3972</name>
</gene>
<dbReference type="OrthoDB" id="9759544at2"/>
<keyword evidence="4 12" id="KW-0547">Nucleotide-binding</keyword>
<dbReference type="FunFam" id="3.40.1440.60:FF:000001">
    <property type="entry name" value="Primosomal protein N"/>
    <property type="match status" value="1"/>
</dbReference>
<dbReference type="GO" id="GO:0003677">
    <property type="term" value="F:DNA binding"/>
    <property type="evidence" value="ECO:0007669"/>
    <property type="project" value="UniProtKB-UniRule"/>
</dbReference>
<dbReference type="SMART" id="SM00490">
    <property type="entry name" value="HELICc"/>
    <property type="match status" value="1"/>
</dbReference>
<comment type="catalytic activity">
    <reaction evidence="12">
        <text>Couples ATP hydrolysis with the unwinding of duplex DNA by translocating in the 3'-5' direction.</text>
        <dbReference type="EC" id="5.6.2.4"/>
    </reaction>
</comment>
<keyword evidence="5 12" id="KW-0378">Hydrolase</keyword>
<dbReference type="InterPro" id="IPR014001">
    <property type="entry name" value="Helicase_ATP-bd"/>
</dbReference>
<evidence type="ECO:0000256" key="3">
    <source>
        <dbReference type="ARBA" id="ARBA00022723"/>
    </source>
</evidence>
<dbReference type="GO" id="GO:0016887">
    <property type="term" value="F:ATP hydrolysis activity"/>
    <property type="evidence" value="ECO:0007669"/>
    <property type="project" value="RHEA"/>
</dbReference>
<feature type="binding site" evidence="12">
    <location>
        <position position="440"/>
    </location>
    <ligand>
        <name>Zn(2+)</name>
        <dbReference type="ChEBI" id="CHEBI:29105"/>
        <label>1</label>
    </ligand>
</feature>
<evidence type="ECO:0000256" key="11">
    <source>
        <dbReference type="ARBA" id="ARBA00048988"/>
    </source>
</evidence>
<protein>
    <recommendedName>
        <fullName evidence="12">Replication restart protein PriA</fullName>
    </recommendedName>
    <alternativeName>
        <fullName evidence="12">ATP-dependent DNA helicase PriA</fullName>
        <ecNumber evidence="12">5.6.2.4</ecNumber>
    </alternativeName>
    <alternativeName>
        <fullName evidence="12">DNA 3'-5' helicase PriA</fullName>
    </alternativeName>
</protein>
<keyword evidence="8 12" id="KW-0067">ATP-binding</keyword>
<dbReference type="FunFam" id="3.40.50.300:FF:000489">
    <property type="entry name" value="Primosome assembly protein PriA"/>
    <property type="match status" value="1"/>
</dbReference>
<evidence type="ECO:0000256" key="2">
    <source>
        <dbReference type="ARBA" id="ARBA00022705"/>
    </source>
</evidence>
<evidence type="ECO:0000259" key="13">
    <source>
        <dbReference type="PROSITE" id="PS51192"/>
    </source>
</evidence>
<keyword evidence="1 12" id="KW-0639">Primosome</keyword>
<keyword evidence="2 12" id="KW-0235">DNA replication</keyword>
<dbReference type="GO" id="GO:0008270">
    <property type="term" value="F:zinc ion binding"/>
    <property type="evidence" value="ECO:0007669"/>
    <property type="project" value="UniProtKB-UniRule"/>
</dbReference>
<evidence type="ECO:0000256" key="4">
    <source>
        <dbReference type="ARBA" id="ARBA00022741"/>
    </source>
</evidence>
<evidence type="ECO:0000256" key="10">
    <source>
        <dbReference type="ARBA" id="ARBA00023235"/>
    </source>
</evidence>
<dbReference type="InterPro" id="IPR027417">
    <property type="entry name" value="P-loop_NTPase"/>
</dbReference>
<dbReference type="InterPro" id="IPR040498">
    <property type="entry name" value="PriA_CRR"/>
</dbReference>
<keyword evidence="6 12" id="KW-0347">Helicase</keyword>
<dbReference type="HAMAP" id="MF_00983">
    <property type="entry name" value="PriA"/>
    <property type="match status" value="1"/>
</dbReference>
<evidence type="ECO:0000256" key="1">
    <source>
        <dbReference type="ARBA" id="ARBA00022515"/>
    </source>
</evidence>
<dbReference type="GO" id="GO:0005524">
    <property type="term" value="F:ATP binding"/>
    <property type="evidence" value="ECO:0007669"/>
    <property type="project" value="UniProtKB-UniRule"/>
</dbReference>
<dbReference type="KEGG" id="mmai:sS8_3972"/>
<dbReference type="Pfam" id="PF18319">
    <property type="entry name" value="Zn_ribbon_PriA"/>
    <property type="match status" value="1"/>
</dbReference>
<sequence length="735" mass="81328">MTKILKVAVSVPLRRLFDYVPPAGTDAADLKPGVRVEVPFGRRRKFGMLMGLADEPEVDRGRLKEASAILDSEPLLSPDDLRLLSWASRYYHHPIGEVVAAALTVLLRKGSAAEWAGERLLRPSTEDLASAEQACARAPRQAALIRLLREHPNGVPHSRLGELDWDWRSAAEGLIRKGLASWCENREADAPACHSAVSPPFTLNPDQQEAIAAVRAALGAYTAFLLEGVTGSGKTEVYLQLTQEVLARGGQIMILLPEINLTPQLQARFRSRFSVPVAIFHSGLTEAERRRSWLGMQRGEVSILLGTRSAVFMPVKSLGMIILDEEHDTSFKQQDGFRFSARDVAVMRARLLDIPVVLGSATPSLESVYNVSQGRYRHLRLPHRAGGAAQPGFRLLDIRGHRLREGLSPALIAYIAETLARGEQALLFVNRRGFAPTLTCHACGWVARCRRCDANLVVHAGDHRLRCHHCGFEQSLVGSCSGCGSEDLRPLGLGTERVEKALGEIFPGARAVRIDRDSTRRKGRLEALLNDIHEGRVDILIGTQMLAKGHHFPRVTLVGITDVDSGLYSTDFRSGERTAQLVTQVAGRAGREERMGTVVLQTRHPGHPLLHVLIREGYSGFAKACSEERRAALLPPFAYQALWRAEASDIEAPRRFLERVANLANQRTSRDLQVLGPVPAPMARRAGRQRYQLLFQSGLRNLLHGNIEALLPRISELDEAKRVRWSIDIDPIDLY</sequence>
<comment type="cofactor">
    <cofactor evidence="12">
        <name>Zn(2+)</name>
        <dbReference type="ChEBI" id="CHEBI:29105"/>
    </cofactor>
    <text evidence="12">Binds 2 zinc ions per subunit.</text>
</comment>
<feature type="binding site" evidence="12">
    <location>
        <position position="467"/>
    </location>
    <ligand>
        <name>Zn(2+)</name>
        <dbReference type="ChEBI" id="CHEBI:29105"/>
        <label>2</label>
    </ligand>
</feature>